<keyword evidence="8" id="KW-0521">NADP</keyword>
<proteinExistence type="inferred from homology"/>
<reference evidence="12" key="1">
    <citation type="submission" date="2018-05" db="EMBL/GenBank/DDBJ databases">
        <authorList>
            <person name="Lanie J.A."/>
            <person name="Ng W.-L."/>
            <person name="Kazmierczak K.M."/>
            <person name="Andrzejewski T.M."/>
            <person name="Davidsen T.M."/>
            <person name="Wayne K.J."/>
            <person name="Tettelin H."/>
            <person name="Glass J.I."/>
            <person name="Rusch D."/>
            <person name="Podicherti R."/>
            <person name="Tsui H.-C.T."/>
            <person name="Winkler M.E."/>
        </authorList>
    </citation>
    <scope>NUCLEOTIDE SEQUENCE</scope>
</reference>
<feature type="domain" description="ACT" evidence="11">
    <location>
        <begin position="346"/>
        <end position="426"/>
    </location>
</feature>
<protein>
    <recommendedName>
        <fullName evidence="5">Homoserine dehydrogenase</fullName>
        <ecNumber evidence="4">1.1.1.3</ecNumber>
    </recommendedName>
</protein>
<evidence type="ECO:0000256" key="2">
    <source>
        <dbReference type="ARBA" id="ARBA00005062"/>
    </source>
</evidence>
<dbReference type="PROSITE" id="PS51671">
    <property type="entry name" value="ACT"/>
    <property type="match status" value="1"/>
</dbReference>
<dbReference type="PROSITE" id="PS01042">
    <property type="entry name" value="HOMOSER_DHGENASE"/>
    <property type="match status" value="1"/>
</dbReference>
<dbReference type="InterPro" id="IPR036291">
    <property type="entry name" value="NAD(P)-bd_dom_sf"/>
</dbReference>
<evidence type="ECO:0000256" key="9">
    <source>
        <dbReference type="ARBA" id="ARBA00023002"/>
    </source>
</evidence>
<dbReference type="Pfam" id="PF00742">
    <property type="entry name" value="Homoserine_dh"/>
    <property type="match status" value="1"/>
</dbReference>
<keyword evidence="7" id="KW-0791">Threonine biosynthesis</keyword>
<evidence type="ECO:0000256" key="6">
    <source>
        <dbReference type="ARBA" id="ARBA00022605"/>
    </source>
</evidence>
<dbReference type="CDD" id="cd04881">
    <property type="entry name" value="ACT_HSDH-Hom"/>
    <property type="match status" value="1"/>
</dbReference>
<dbReference type="Pfam" id="PF03447">
    <property type="entry name" value="NAD_binding_3"/>
    <property type="match status" value="1"/>
</dbReference>
<dbReference type="GO" id="GO:0009086">
    <property type="term" value="P:methionine biosynthetic process"/>
    <property type="evidence" value="ECO:0007669"/>
    <property type="project" value="UniProtKB-KW"/>
</dbReference>
<dbReference type="PANTHER" id="PTHR43331:SF1">
    <property type="entry name" value="HOMOSERINE DEHYDROGENASE"/>
    <property type="match status" value="1"/>
</dbReference>
<comment type="pathway">
    <text evidence="1">Amino-acid biosynthesis; L-threonine biosynthesis; L-threonine from L-aspartate: step 3/5.</text>
</comment>
<evidence type="ECO:0000256" key="8">
    <source>
        <dbReference type="ARBA" id="ARBA00022857"/>
    </source>
</evidence>
<dbReference type="NCBIfam" id="NF004976">
    <property type="entry name" value="PRK06349.1"/>
    <property type="match status" value="1"/>
</dbReference>
<sequence>MTKNSLPHEKVLRIGIAGLGTVAQGLLTLLVENAERITRQAGMPIEVVRIASRSMKPKVDIGEALFDTALESLLHDDVDVVVELMGGSDAAHELISSALIRGKPIVTANKAVLAEYGNEWFNGNATVGIEAAVAGGIPIVSILKNGLSGNRIDWLVGIINGTCNYILTAMDEQGTSFASALAKAQELGYAEADPGFDVDGVDAAQKLALLAALAFDIPVSMDDMYIEGISGVTVEDLRYARELGFRIRHVGIARRNEEKFETRVHPSLIPATDLVGDVSGVANAVIVGANAIGSVLLVGPGAGGLPTASAVLSDLIEIARGTCQRLRTGQNEGIRTAITATESRYYLNIPAVDRPGVFGEIGDILRREGISIEAVIQKPEAMRRSDGEPWVPIVMVTERVVEASMDDALDQLSSLESVRGQIRRIRVADFDR</sequence>
<dbReference type="PANTHER" id="PTHR43331">
    <property type="entry name" value="HOMOSERINE DEHYDROGENASE"/>
    <property type="match status" value="1"/>
</dbReference>
<name>A0A381P7M2_9ZZZZ</name>
<dbReference type="GO" id="GO:0009088">
    <property type="term" value="P:threonine biosynthetic process"/>
    <property type="evidence" value="ECO:0007669"/>
    <property type="project" value="UniProtKB-UniPathway"/>
</dbReference>
<evidence type="ECO:0000256" key="3">
    <source>
        <dbReference type="ARBA" id="ARBA00006753"/>
    </source>
</evidence>
<dbReference type="EMBL" id="UINC01000817">
    <property type="protein sequence ID" value="SUZ61633.1"/>
    <property type="molecule type" value="Genomic_DNA"/>
</dbReference>
<comment type="pathway">
    <text evidence="2">Amino-acid biosynthesis; L-methionine biosynthesis via de novo pathway; L-homoserine from L-aspartate: step 3/3.</text>
</comment>
<dbReference type="SUPFAM" id="SSF51735">
    <property type="entry name" value="NAD(P)-binding Rossmann-fold domains"/>
    <property type="match status" value="1"/>
</dbReference>
<gene>
    <name evidence="12" type="ORF">METZ01_LOCUS14487</name>
</gene>
<dbReference type="GO" id="GO:0050661">
    <property type="term" value="F:NADP binding"/>
    <property type="evidence" value="ECO:0007669"/>
    <property type="project" value="InterPro"/>
</dbReference>
<dbReference type="GO" id="GO:0004412">
    <property type="term" value="F:homoserine dehydrogenase activity"/>
    <property type="evidence" value="ECO:0007669"/>
    <property type="project" value="UniProtKB-EC"/>
</dbReference>
<keyword evidence="6" id="KW-0028">Amino-acid biosynthesis</keyword>
<dbReference type="SUPFAM" id="SSF55021">
    <property type="entry name" value="ACT-like"/>
    <property type="match status" value="1"/>
</dbReference>
<comment type="similarity">
    <text evidence="3">Belongs to the homoserine dehydrogenase family.</text>
</comment>
<evidence type="ECO:0000256" key="7">
    <source>
        <dbReference type="ARBA" id="ARBA00022697"/>
    </source>
</evidence>
<dbReference type="AlphaFoldDB" id="A0A381P7M2"/>
<dbReference type="PIRSF" id="PIRSF000098">
    <property type="entry name" value="Homoser_dehydrog"/>
    <property type="match status" value="1"/>
</dbReference>
<keyword evidence="10" id="KW-0486">Methionine biosynthesis</keyword>
<dbReference type="Gene3D" id="3.30.360.10">
    <property type="entry name" value="Dihydrodipicolinate Reductase, domain 2"/>
    <property type="match status" value="1"/>
</dbReference>
<evidence type="ECO:0000256" key="4">
    <source>
        <dbReference type="ARBA" id="ARBA00013213"/>
    </source>
</evidence>
<organism evidence="12">
    <name type="scientific">marine metagenome</name>
    <dbReference type="NCBI Taxonomy" id="408172"/>
    <lineage>
        <taxon>unclassified sequences</taxon>
        <taxon>metagenomes</taxon>
        <taxon>ecological metagenomes</taxon>
    </lineage>
</organism>
<accession>A0A381P7M2</accession>
<dbReference type="SUPFAM" id="SSF55347">
    <property type="entry name" value="Glyceraldehyde-3-phosphate dehydrogenase-like, C-terminal domain"/>
    <property type="match status" value="1"/>
</dbReference>
<evidence type="ECO:0000256" key="1">
    <source>
        <dbReference type="ARBA" id="ARBA00005056"/>
    </source>
</evidence>
<evidence type="ECO:0000256" key="10">
    <source>
        <dbReference type="ARBA" id="ARBA00023167"/>
    </source>
</evidence>
<dbReference type="UniPathway" id="UPA00050">
    <property type="reaction ID" value="UER00063"/>
</dbReference>
<dbReference type="InterPro" id="IPR045865">
    <property type="entry name" value="ACT-like_dom_sf"/>
</dbReference>
<dbReference type="UniPathway" id="UPA00051">
    <property type="reaction ID" value="UER00465"/>
</dbReference>
<keyword evidence="9" id="KW-0560">Oxidoreductase</keyword>
<dbReference type="InterPro" id="IPR016204">
    <property type="entry name" value="HDH"/>
</dbReference>
<evidence type="ECO:0000256" key="5">
    <source>
        <dbReference type="ARBA" id="ARBA00013376"/>
    </source>
</evidence>
<dbReference type="FunFam" id="3.30.360.10:FF:000005">
    <property type="entry name" value="Homoserine dehydrogenase"/>
    <property type="match status" value="1"/>
</dbReference>
<dbReference type="Gene3D" id="3.40.50.720">
    <property type="entry name" value="NAD(P)-binding Rossmann-like Domain"/>
    <property type="match status" value="1"/>
</dbReference>
<dbReference type="EC" id="1.1.1.3" evidence="4"/>
<evidence type="ECO:0000259" key="11">
    <source>
        <dbReference type="PROSITE" id="PS51671"/>
    </source>
</evidence>
<dbReference type="Gene3D" id="3.30.70.260">
    <property type="match status" value="1"/>
</dbReference>
<dbReference type="InterPro" id="IPR005106">
    <property type="entry name" value="Asp/hSer_DH_NAD-bd"/>
</dbReference>
<dbReference type="InterPro" id="IPR019811">
    <property type="entry name" value="HDH_CS"/>
</dbReference>
<dbReference type="InterPro" id="IPR001342">
    <property type="entry name" value="HDH_cat"/>
</dbReference>
<dbReference type="InterPro" id="IPR002912">
    <property type="entry name" value="ACT_dom"/>
</dbReference>
<evidence type="ECO:0000313" key="12">
    <source>
        <dbReference type="EMBL" id="SUZ61633.1"/>
    </source>
</evidence>